<keyword evidence="5" id="KW-1185">Reference proteome</keyword>
<reference evidence="4" key="4">
    <citation type="submission" date="2020-09" db="EMBL/GenBank/DDBJ databases">
        <authorList>
            <person name="Sun Q."/>
            <person name="Ohkuma M."/>
        </authorList>
    </citation>
    <scope>NUCLEOTIDE SEQUENCE</scope>
    <source>
        <strain evidence="4">JCM 31740</strain>
    </source>
</reference>
<reference evidence="3" key="3">
    <citation type="journal article" date="2019" name="BMC Res. Notes">
        <title>Complete genome sequence of the Sulfodiicoccus acidiphilus strain HS-1T, the first crenarchaeon that lacks polB3, isolated from an acidic hot spring in Ohwaku-dani, Hakone, Japan.</title>
        <authorList>
            <person name="Sakai H.D."/>
            <person name="Kurosawa N."/>
        </authorList>
    </citation>
    <scope>NUCLEOTIDE SEQUENCE</scope>
    <source>
        <strain evidence="3">HS-1</strain>
    </source>
</reference>
<reference evidence="4" key="1">
    <citation type="journal article" date="2014" name="Int. J. Syst. Evol. Microbiol.">
        <title>Complete genome sequence of Corynebacterium casei LMG S-19264T (=DSM 44701T), isolated from a smear-ripened cheese.</title>
        <authorList>
            <consortium name="US DOE Joint Genome Institute (JGI-PGF)"/>
            <person name="Walter F."/>
            <person name="Albersmeier A."/>
            <person name="Kalinowski J."/>
            <person name="Ruckert C."/>
        </authorList>
    </citation>
    <scope>NUCLEOTIDE SEQUENCE</scope>
    <source>
        <strain evidence="4">JCM 31740</strain>
    </source>
</reference>
<dbReference type="GeneID" id="38667244"/>
<evidence type="ECO:0000313" key="3">
    <source>
        <dbReference type="EMBL" id="BBD73374.1"/>
    </source>
</evidence>
<organism evidence="3 5">
    <name type="scientific">Sulfodiicoccus acidiphilus</name>
    <dbReference type="NCBI Taxonomy" id="1670455"/>
    <lineage>
        <taxon>Archaea</taxon>
        <taxon>Thermoproteota</taxon>
        <taxon>Thermoprotei</taxon>
        <taxon>Sulfolobales</taxon>
        <taxon>Sulfolobaceae</taxon>
        <taxon>Sulfodiicoccus</taxon>
    </lineage>
</organism>
<keyword evidence="1" id="KW-0051">Antiviral defense</keyword>
<reference evidence="5" key="2">
    <citation type="submission" date="2018-04" db="EMBL/GenBank/DDBJ databases">
        <title>Complete genome sequence of Sulfodiicoccus acidiphilus strain HS-1.</title>
        <authorList>
            <person name="Sakai H.D."/>
            <person name="Kurosawa N."/>
        </authorList>
    </citation>
    <scope>NUCLEOTIDE SEQUENCE [LARGE SCALE GENOMIC DNA]</scope>
    <source>
        <strain evidence="5">HS-1</strain>
    </source>
</reference>
<dbReference type="GO" id="GO:0051607">
    <property type="term" value="P:defense response to virus"/>
    <property type="evidence" value="ECO:0007669"/>
    <property type="project" value="UniProtKB-KW"/>
</dbReference>
<dbReference type="InterPro" id="IPR005537">
    <property type="entry name" value="RAMP_III_fam"/>
</dbReference>
<dbReference type="PANTHER" id="PTHR35579">
    <property type="entry name" value="CRISPR SYSTEM CMS ENDORIBONUCLEASE CSM3"/>
    <property type="match status" value="1"/>
</dbReference>
<dbReference type="InterPro" id="IPR052216">
    <property type="entry name" value="CRISPR_Csm3_endoribonuclease"/>
</dbReference>
<evidence type="ECO:0000313" key="5">
    <source>
        <dbReference type="Proteomes" id="UP000276741"/>
    </source>
</evidence>
<dbReference type="OrthoDB" id="44077at2157"/>
<dbReference type="EMBL" id="AP018553">
    <property type="protein sequence ID" value="BBD73374.1"/>
    <property type="molecule type" value="Genomic_DNA"/>
</dbReference>
<dbReference type="RefSeq" id="WP_179950420.1">
    <property type="nucleotide sequence ID" value="NZ_AP018553.1"/>
</dbReference>
<name>A0A348B5C2_9CREN</name>
<feature type="domain" description="CRISPR type III-associated protein" evidence="2">
    <location>
        <begin position="22"/>
        <end position="218"/>
    </location>
</feature>
<dbReference type="Pfam" id="PF03787">
    <property type="entry name" value="RAMPs"/>
    <property type="match status" value="1"/>
</dbReference>
<dbReference type="PANTHER" id="PTHR35579:SF6">
    <property type="entry name" value="DUF324 DOMAIN-CONTAINING PROTEIN"/>
    <property type="match status" value="1"/>
</dbReference>
<dbReference type="Proteomes" id="UP000616143">
    <property type="component" value="Unassembled WGS sequence"/>
</dbReference>
<evidence type="ECO:0000256" key="1">
    <source>
        <dbReference type="ARBA" id="ARBA00023118"/>
    </source>
</evidence>
<evidence type="ECO:0000259" key="2">
    <source>
        <dbReference type="Pfam" id="PF03787"/>
    </source>
</evidence>
<dbReference type="NCBIfam" id="TIGR02581">
    <property type="entry name" value="cas_cyan_RAMP"/>
    <property type="match status" value="1"/>
</dbReference>
<dbReference type="Proteomes" id="UP000276741">
    <property type="component" value="Chromosome"/>
</dbReference>
<proteinExistence type="predicted"/>
<dbReference type="KEGG" id="sacd:HS1genome_1763"/>
<dbReference type="InterPro" id="IPR013411">
    <property type="entry name" value="CRISPR-assoc_RAMP_Csx7"/>
</dbReference>
<gene>
    <name evidence="4" type="ORF">GCM10007116_17830</name>
    <name evidence="3" type="ORF">HS1genome_1763</name>
</gene>
<dbReference type="AlphaFoldDB" id="A0A348B5C2"/>
<sequence length="277" mass="30470">MNLKYVLARKDVLRRTVRFSATLVADSPVAVGTGEKGSPKEVMKDARGRPVIPGSSWKGVFRSSGERIARGRGLTVCAGQVRDNCLSNYRKGRDFQELVRRGEVEEALKLFWDHTCLNCKVFGTQSVSAQVAFSDSVSDDATFDFRPMVAISREDGAALGKALVSLEYVQPGAHFNFSLTGTNLPNYALGYLLEVARGLHTHLFQVGGNKSRGFGFVSFQEAVLDVVPHGEGKLEALDEIDKEVRISLPVEGKGDEFFEKVKPIVEVFSNVKLPFPR</sequence>
<protein>
    <submittedName>
        <fullName evidence="3">CRISPR-associated RAMP protein</fullName>
    </submittedName>
</protein>
<dbReference type="EMBL" id="BMQS01000018">
    <property type="protein sequence ID" value="GGU00987.1"/>
    <property type="molecule type" value="Genomic_DNA"/>
</dbReference>
<accession>A0A348B5C2</accession>
<evidence type="ECO:0000313" key="4">
    <source>
        <dbReference type="EMBL" id="GGU00987.1"/>
    </source>
</evidence>